<protein>
    <recommendedName>
        <fullName evidence="5">Scaffolding protein</fullName>
    </recommendedName>
</protein>
<name>A0ABR8RQ60_9CELL</name>
<comment type="caution">
    <text evidence="3">The sequence shown here is derived from an EMBL/GenBank/DDBJ whole genome shotgun (WGS) entry which is preliminary data.</text>
</comment>
<organism evidence="3 4">
    <name type="scientific">Oerskovia rustica</name>
    <dbReference type="NCBI Taxonomy" id="2762237"/>
    <lineage>
        <taxon>Bacteria</taxon>
        <taxon>Bacillati</taxon>
        <taxon>Actinomycetota</taxon>
        <taxon>Actinomycetes</taxon>
        <taxon>Micrococcales</taxon>
        <taxon>Cellulomonadaceae</taxon>
        <taxon>Oerskovia</taxon>
    </lineage>
</organism>
<dbReference type="EMBL" id="JACSQQ010000005">
    <property type="protein sequence ID" value="MBD7949597.1"/>
    <property type="molecule type" value="Genomic_DNA"/>
</dbReference>
<keyword evidence="4" id="KW-1185">Reference proteome</keyword>
<accession>A0ABR8RQ60</accession>
<evidence type="ECO:0000313" key="4">
    <source>
        <dbReference type="Proteomes" id="UP000641803"/>
    </source>
</evidence>
<feature type="compositionally biased region" description="Low complexity" evidence="2">
    <location>
        <begin position="17"/>
        <end position="32"/>
    </location>
</feature>
<evidence type="ECO:0000256" key="1">
    <source>
        <dbReference type="SAM" id="Coils"/>
    </source>
</evidence>
<gene>
    <name evidence="3" type="ORF">H9652_04130</name>
</gene>
<feature type="region of interest" description="Disordered" evidence="2">
    <location>
        <begin position="17"/>
        <end position="56"/>
    </location>
</feature>
<evidence type="ECO:0000256" key="2">
    <source>
        <dbReference type="SAM" id="MobiDB-lite"/>
    </source>
</evidence>
<reference evidence="3 4" key="1">
    <citation type="submission" date="2020-08" db="EMBL/GenBank/DDBJ databases">
        <title>A Genomic Blueprint of the Chicken Gut Microbiome.</title>
        <authorList>
            <person name="Gilroy R."/>
            <person name="Ravi A."/>
            <person name="Getino M."/>
            <person name="Pursley I."/>
            <person name="Horton D.L."/>
            <person name="Alikhan N.-F."/>
            <person name="Baker D."/>
            <person name="Gharbi K."/>
            <person name="Hall N."/>
            <person name="Watson M."/>
            <person name="Adriaenssens E.M."/>
            <person name="Foster-Nyarko E."/>
            <person name="Jarju S."/>
            <person name="Secka A."/>
            <person name="Antonio M."/>
            <person name="Oren A."/>
            <person name="Chaudhuri R."/>
            <person name="La Ragione R.M."/>
            <person name="Hildebrand F."/>
            <person name="Pallen M.J."/>
        </authorList>
    </citation>
    <scope>NUCLEOTIDE SEQUENCE [LARGE SCALE GENOMIC DNA]</scope>
    <source>
        <strain evidence="3 4">Sa4CUA1</strain>
    </source>
</reference>
<sequence length="231" mass="24727">MHPIRTRAHLRRLMFITDTDASGGGSTDTSGADVDESTDGTDTGTGDGADQEADTVNWQEKFEAQQKINRDLERKVKGEAGTLQAKLDALQAKLDGTEAEHAETLKSRQTEEAALAKANERIRKAEVRAAAAGKLSDPADALRFLDLEQFEVGSDGEVDTSAINEALEGLVKSKPYLAAQGGSGVTFESPGAHRKERAGQVTQAELDRMTPDQINAARAEGRLNDLLGIKP</sequence>
<dbReference type="RefSeq" id="WP_191795005.1">
    <property type="nucleotide sequence ID" value="NZ_JACSQQ010000005.1"/>
</dbReference>
<proteinExistence type="predicted"/>
<keyword evidence="1" id="KW-0175">Coiled coil</keyword>
<evidence type="ECO:0008006" key="5">
    <source>
        <dbReference type="Google" id="ProtNLM"/>
    </source>
</evidence>
<evidence type="ECO:0000313" key="3">
    <source>
        <dbReference type="EMBL" id="MBD7949597.1"/>
    </source>
</evidence>
<feature type="coiled-coil region" evidence="1">
    <location>
        <begin position="80"/>
        <end position="135"/>
    </location>
</feature>
<dbReference type="Proteomes" id="UP000641803">
    <property type="component" value="Unassembled WGS sequence"/>
</dbReference>